<accession>A0A9D4ERA6</accession>
<proteinExistence type="predicted"/>
<feature type="region of interest" description="Disordered" evidence="1">
    <location>
        <begin position="91"/>
        <end position="110"/>
    </location>
</feature>
<gene>
    <name evidence="2" type="ORF">DPMN_162989</name>
</gene>
<comment type="caution">
    <text evidence="2">The sequence shown here is derived from an EMBL/GenBank/DDBJ whole genome shotgun (WGS) entry which is preliminary data.</text>
</comment>
<protein>
    <submittedName>
        <fullName evidence="2">Uncharacterized protein</fullName>
    </submittedName>
</protein>
<evidence type="ECO:0000256" key="1">
    <source>
        <dbReference type="SAM" id="MobiDB-lite"/>
    </source>
</evidence>
<dbReference type="AlphaFoldDB" id="A0A9D4ERA6"/>
<reference evidence="2" key="2">
    <citation type="submission" date="2020-11" db="EMBL/GenBank/DDBJ databases">
        <authorList>
            <person name="McCartney M.A."/>
            <person name="Auch B."/>
            <person name="Kono T."/>
            <person name="Mallez S."/>
            <person name="Becker A."/>
            <person name="Gohl D.M."/>
            <person name="Silverstein K.A.T."/>
            <person name="Koren S."/>
            <person name="Bechman K.B."/>
            <person name="Herman A."/>
            <person name="Abrahante J.E."/>
            <person name="Garbe J."/>
        </authorList>
    </citation>
    <scope>NUCLEOTIDE SEQUENCE</scope>
    <source>
        <strain evidence="2">Duluth1</strain>
        <tissue evidence="2">Whole animal</tissue>
    </source>
</reference>
<reference evidence="2" key="1">
    <citation type="journal article" date="2019" name="bioRxiv">
        <title>The Genome of the Zebra Mussel, Dreissena polymorpha: A Resource for Invasive Species Research.</title>
        <authorList>
            <person name="McCartney M.A."/>
            <person name="Auch B."/>
            <person name="Kono T."/>
            <person name="Mallez S."/>
            <person name="Zhang Y."/>
            <person name="Obille A."/>
            <person name="Becker A."/>
            <person name="Abrahante J.E."/>
            <person name="Garbe J."/>
            <person name="Badalamenti J.P."/>
            <person name="Herman A."/>
            <person name="Mangelson H."/>
            <person name="Liachko I."/>
            <person name="Sullivan S."/>
            <person name="Sone E.D."/>
            <person name="Koren S."/>
            <person name="Silverstein K.A.T."/>
            <person name="Beckman K.B."/>
            <person name="Gohl D.M."/>
        </authorList>
    </citation>
    <scope>NUCLEOTIDE SEQUENCE</scope>
    <source>
        <strain evidence="2">Duluth1</strain>
        <tissue evidence="2">Whole animal</tissue>
    </source>
</reference>
<dbReference type="EMBL" id="JAIWYP010000008">
    <property type="protein sequence ID" value="KAH3784917.1"/>
    <property type="molecule type" value="Genomic_DNA"/>
</dbReference>
<sequence>MYGLVSADVRVIVCPDLLVDRKCFNFFKESPVGFEIATLDGPSTMNALPIAEVPEKTVNLLDDLLKFFHNLLDSCDPHYFSSAQSPRSFSNIAQSAKSRGKYSSLCKRQT</sequence>
<organism evidence="2 3">
    <name type="scientific">Dreissena polymorpha</name>
    <name type="common">Zebra mussel</name>
    <name type="synonym">Mytilus polymorpha</name>
    <dbReference type="NCBI Taxonomy" id="45954"/>
    <lineage>
        <taxon>Eukaryota</taxon>
        <taxon>Metazoa</taxon>
        <taxon>Spiralia</taxon>
        <taxon>Lophotrochozoa</taxon>
        <taxon>Mollusca</taxon>
        <taxon>Bivalvia</taxon>
        <taxon>Autobranchia</taxon>
        <taxon>Heteroconchia</taxon>
        <taxon>Euheterodonta</taxon>
        <taxon>Imparidentia</taxon>
        <taxon>Neoheterodontei</taxon>
        <taxon>Myida</taxon>
        <taxon>Dreissenoidea</taxon>
        <taxon>Dreissenidae</taxon>
        <taxon>Dreissena</taxon>
    </lineage>
</organism>
<dbReference type="Proteomes" id="UP000828390">
    <property type="component" value="Unassembled WGS sequence"/>
</dbReference>
<name>A0A9D4ERA6_DREPO</name>
<evidence type="ECO:0000313" key="2">
    <source>
        <dbReference type="EMBL" id="KAH3784917.1"/>
    </source>
</evidence>
<keyword evidence="3" id="KW-1185">Reference proteome</keyword>
<evidence type="ECO:0000313" key="3">
    <source>
        <dbReference type="Proteomes" id="UP000828390"/>
    </source>
</evidence>